<dbReference type="AlphaFoldDB" id="A0A084SK17"/>
<gene>
    <name evidence="1" type="ORF">Q664_38465</name>
</gene>
<name>A0A084SK17_9BACT</name>
<evidence type="ECO:0000313" key="1">
    <source>
        <dbReference type="EMBL" id="KFA88802.1"/>
    </source>
</evidence>
<dbReference type="InterPro" id="IPR029074">
    <property type="entry name" value="Imm49"/>
</dbReference>
<proteinExistence type="predicted"/>
<organism evidence="1 2">
    <name type="scientific">Archangium violaceum Cb vi76</name>
    <dbReference type="NCBI Taxonomy" id="1406225"/>
    <lineage>
        <taxon>Bacteria</taxon>
        <taxon>Pseudomonadati</taxon>
        <taxon>Myxococcota</taxon>
        <taxon>Myxococcia</taxon>
        <taxon>Myxococcales</taxon>
        <taxon>Cystobacterineae</taxon>
        <taxon>Archangiaceae</taxon>
        <taxon>Archangium</taxon>
    </lineage>
</organism>
<accession>A0A084SK17</accession>
<evidence type="ECO:0000313" key="2">
    <source>
        <dbReference type="Proteomes" id="UP000028547"/>
    </source>
</evidence>
<dbReference type="EMBL" id="JPMI01000275">
    <property type="protein sequence ID" value="KFA88802.1"/>
    <property type="molecule type" value="Genomic_DNA"/>
</dbReference>
<reference evidence="1 2" key="1">
    <citation type="submission" date="2014-07" db="EMBL/GenBank/DDBJ databases">
        <title>Draft Genome Sequence of Gephyronic Acid Producer, Cystobacter violaceus Strain Cb vi76.</title>
        <authorList>
            <person name="Stevens D.C."/>
            <person name="Young J."/>
            <person name="Carmichael R."/>
            <person name="Tan J."/>
            <person name="Taylor R.E."/>
        </authorList>
    </citation>
    <scope>NUCLEOTIDE SEQUENCE [LARGE SCALE GENOMIC DNA]</scope>
    <source>
        <strain evidence="1 2">Cb vi76</strain>
    </source>
</reference>
<dbReference type="Pfam" id="PF15575">
    <property type="entry name" value="Imm49"/>
    <property type="match status" value="1"/>
</dbReference>
<protein>
    <submittedName>
        <fullName evidence="1">Uncharacterized protein</fullName>
    </submittedName>
</protein>
<dbReference type="Proteomes" id="UP000028547">
    <property type="component" value="Unassembled WGS sequence"/>
</dbReference>
<comment type="caution">
    <text evidence="1">The sequence shown here is derived from an EMBL/GenBank/DDBJ whole genome shotgun (WGS) entry which is preliminary data.</text>
</comment>
<dbReference type="RefSeq" id="WP_043407229.1">
    <property type="nucleotide sequence ID" value="NZ_JPMI01000275.1"/>
</dbReference>
<sequence length="246" mass="27502">MGLRQTETLQGNLGFLAAKRLEALAERPDAKLALEAAAFIRQVGCSELLANMDSRVFFQALHQSAAIYLDLLERRSDCSERDTYYLARSKAAPFFDAVAAQANDLVERMLPLLPGEWMRRMEPEEHFHYHMALSCLASGTGDLEGVMQAFERSLDGGESERFNAARALVTGEAEAFNAALKAIIEQRCKAIEAERKSGLFDPYFHRTEAHIFVEGIALVRLARRRGLQTLRAYRTLPEPALEDPVA</sequence>